<dbReference type="CDD" id="cd02340">
    <property type="entry name" value="ZZ_NBR1_like"/>
    <property type="match status" value="2"/>
</dbReference>
<evidence type="ECO:0000313" key="12">
    <source>
        <dbReference type="EMBL" id="KZT37724.1"/>
    </source>
</evidence>
<evidence type="ECO:0000256" key="1">
    <source>
        <dbReference type="ARBA" id="ARBA00004141"/>
    </source>
</evidence>
<feature type="compositionally biased region" description="Polar residues" evidence="9">
    <location>
        <begin position="319"/>
        <end position="336"/>
    </location>
</feature>
<dbReference type="SUPFAM" id="SSF57850">
    <property type="entry name" value="RING/U-box"/>
    <property type="match status" value="4"/>
</dbReference>
<dbReference type="PROSITE" id="PS51745">
    <property type="entry name" value="PB1"/>
    <property type="match status" value="1"/>
</dbReference>
<dbReference type="GO" id="GO:0044753">
    <property type="term" value="C:amphisome"/>
    <property type="evidence" value="ECO:0007669"/>
    <property type="project" value="TreeGrafter"/>
</dbReference>
<gene>
    <name evidence="12" type="ORF">SISSUDRAFT_1129360</name>
</gene>
<evidence type="ECO:0000256" key="5">
    <source>
        <dbReference type="ARBA" id="ARBA00022833"/>
    </source>
</evidence>
<feature type="domain" description="ZZ-type" evidence="10">
    <location>
        <begin position="945"/>
        <end position="1002"/>
    </location>
</feature>
<feature type="compositionally biased region" description="Basic residues" evidence="9">
    <location>
        <begin position="717"/>
        <end position="726"/>
    </location>
</feature>
<keyword evidence="7" id="KW-0472">Membrane</keyword>
<feature type="region of interest" description="Disordered" evidence="9">
    <location>
        <begin position="797"/>
        <end position="820"/>
    </location>
</feature>
<dbReference type="PROSITE" id="PS50135">
    <property type="entry name" value="ZF_ZZ_2"/>
    <property type="match status" value="3"/>
</dbReference>
<dbReference type="AlphaFoldDB" id="A0A166CR28"/>
<dbReference type="SMART" id="SM00666">
    <property type="entry name" value="PB1"/>
    <property type="match status" value="1"/>
</dbReference>
<evidence type="ECO:0000313" key="13">
    <source>
        <dbReference type="Proteomes" id="UP000076798"/>
    </source>
</evidence>
<reference evidence="12 13" key="1">
    <citation type="journal article" date="2016" name="Mol. Biol. Evol.">
        <title>Comparative Genomics of Early-Diverging Mushroom-Forming Fungi Provides Insights into the Origins of Lignocellulose Decay Capabilities.</title>
        <authorList>
            <person name="Nagy L.G."/>
            <person name="Riley R."/>
            <person name="Tritt A."/>
            <person name="Adam C."/>
            <person name="Daum C."/>
            <person name="Floudas D."/>
            <person name="Sun H."/>
            <person name="Yadav J.S."/>
            <person name="Pangilinan J."/>
            <person name="Larsson K.H."/>
            <person name="Matsuura K."/>
            <person name="Barry K."/>
            <person name="Labutti K."/>
            <person name="Kuo R."/>
            <person name="Ohm R.A."/>
            <person name="Bhattacharya S.S."/>
            <person name="Shirouzu T."/>
            <person name="Yoshinaga Y."/>
            <person name="Martin F.M."/>
            <person name="Grigoriev I.V."/>
            <person name="Hibbett D.S."/>
        </authorList>
    </citation>
    <scope>NUCLEOTIDE SEQUENCE [LARGE SCALE GENOMIC DNA]</scope>
    <source>
        <strain evidence="12 13">HHB10207 ss-3</strain>
    </source>
</reference>
<dbReference type="GO" id="GO:0005080">
    <property type="term" value="F:protein kinase C binding"/>
    <property type="evidence" value="ECO:0007669"/>
    <property type="project" value="TreeGrafter"/>
</dbReference>
<dbReference type="EMBL" id="KV428077">
    <property type="protein sequence ID" value="KZT37724.1"/>
    <property type="molecule type" value="Genomic_DNA"/>
</dbReference>
<dbReference type="GO" id="GO:0070530">
    <property type="term" value="F:K63-linked polyubiquitin modification-dependent protein binding"/>
    <property type="evidence" value="ECO:0007669"/>
    <property type="project" value="TreeGrafter"/>
</dbReference>
<evidence type="ECO:0000256" key="3">
    <source>
        <dbReference type="ARBA" id="ARBA00022723"/>
    </source>
</evidence>
<evidence type="ECO:0000256" key="9">
    <source>
        <dbReference type="SAM" id="MobiDB-lite"/>
    </source>
</evidence>
<dbReference type="InterPro" id="IPR000433">
    <property type="entry name" value="Znf_ZZ"/>
</dbReference>
<evidence type="ECO:0000259" key="11">
    <source>
        <dbReference type="PROSITE" id="PS51745"/>
    </source>
</evidence>
<evidence type="ECO:0008006" key="14">
    <source>
        <dbReference type="Google" id="ProtNLM"/>
    </source>
</evidence>
<dbReference type="SMART" id="SM00291">
    <property type="entry name" value="ZnF_ZZ"/>
    <property type="match status" value="4"/>
</dbReference>
<dbReference type="OrthoDB" id="661148at2759"/>
<evidence type="ECO:0000256" key="8">
    <source>
        <dbReference type="PROSITE-ProRule" id="PRU00228"/>
    </source>
</evidence>
<feature type="compositionally biased region" description="Low complexity" evidence="9">
    <location>
        <begin position="911"/>
        <end position="925"/>
    </location>
</feature>
<keyword evidence="4 8" id="KW-0863">Zinc-finger</keyword>
<dbReference type="InterPro" id="IPR053793">
    <property type="entry name" value="PB1-like"/>
</dbReference>
<dbReference type="PANTHER" id="PTHR15090:SF0">
    <property type="entry name" value="SEQUESTOSOME-1"/>
    <property type="match status" value="1"/>
</dbReference>
<organism evidence="12 13">
    <name type="scientific">Sistotremastrum suecicum HHB10207 ss-3</name>
    <dbReference type="NCBI Taxonomy" id="1314776"/>
    <lineage>
        <taxon>Eukaryota</taxon>
        <taxon>Fungi</taxon>
        <taxon>Dikarya</taxon>
        <taxon>Basidiomycota</taxon>
        <taxon>Agaricomycotina</taxon>
        <taxon>Agaricomycetes</taxon>
        <taxon>Sistotremastrales</taxon>
        <taxon>Sistotremastraceae</taxon>
        <taxon>Sistotremastrum</taxon>
    </lineage>
</organism>
<dbReference type="GO" id="GO:0016020">
    <property type="term" value="C:membrane"/>
    <property type="evidence" value="ECO:0007669"/>
    <property type="project" value="UniProtKB-SubCell"/>
</dbReference>
<dbReference type="InterPro" id="IPR043145">
    <property type="entry name" value="Znf_ZZ_sf"/>
</dbReference>
<dbReference type="CDD" id="cd02249">
    <property type="entry name" value="ZZ"/>
    <property type="match status" value="1"/>
</dbReference>
<protein>
    <recommendedName>
        <fullName evidence="14">ZZ-type domain-containing protein</fullName>
    </recommendedName>
</protein>
<dbReference type="Gene3D" id="3.10.20.90">
    <property type="entry name" value="Phosphatidylinositol 3-kinase Catalytic Subunit, Chain A, domain 1"/>
    <property type="match status" value="1"/>
</dbReference>
<dbReference type="Pfam" id="PF00569">
    <property type="entry name" value="ZZ"/>
    <property type="match status" value="3"/>
</dbReference>
<keyword evidence="6" id="KW-1133">Transmembrane helix</keyword>
<proteinExistence type="predicted"/>
<feature type="compositionally biased region" description="Basic and acidic residues" evidence="9">
    <location>
        <begin position="506"/>
        <end position="519"/>
    </location>
</feature>
<feature type="region of interest" description="Disordered" evidence="9">
    <location>
        <begin position="699"/>
        <end position="726"/>
    </location>
</feature>
<keyword evidence="5" id="KW-0862">Zinc</keyword>
<accession>A0A166CR28</accession>
<dbReference type="GO" id="GO:0016235">
    <property type="term" value="C:aggresome"/>
    <property type="evidence" value="ECO:0007669"/>
    <property type="project" value="TreeGrafter"/>
</dbReference>
<feature type="domain" description="ZZ-type" evidence="10">
    <location>
        <begin position="745"/>
        <end position="797"/>
    </location>
</feature>
<dbReference type="InterPro" id="IPR052260">
    <property type="entry name" value="Autophagy_Rcpt_SigReg"/>
</dbReference>
<dbReference type="PROSITE" id="PS01346">
    <property type="entry name" value="CLAUDIN"/>
    <property type="match status" value="1"/>
</dbReference>
<evidence type="ECO:0000259" key="10">
    <source>
        <dbReference type="PROSITE" id="PS50135"/>
    </source>
</evidence>
<evidence type="ECO:0000256" key="2">
    <source>
        <dbReference type="ARBA" id="ARBA00022692"/>
    </source>
</evidence>
<keyword evidence="2" id="KW-0812">Transmembrane</keyword>
<dbReference type="SUPFAM" id="SSF54277">
    <property type="entry name" value="CAD &amp; PB1 domains"/>
    <property type="match status" value="1"/>
</dbReference>
<dbReference type="GO" id="GO:0007032">
    <property type="term" value="P:endosome organization"/>
    <property type="evidence" value="ECO:0007669"/>
    <property type="project" value="TreeGrafter"/>
</dbReference>
<dbReference type="InterPro" id="IPR000270">
    <property type="entry name" value="PB1_dom"/>
</dbReference>
<feature type="region of interest" description="Disordered" evidence="9">
    <location>
        <begin position="899"/>
        <end position="927"/>
    </location>
</feature>
<evidence type="ECO:0000256" key="4">
    <source>
        <dbReference type="ARBA" id="ARBA00022771"/>
    </source>
</evidence>
<feature type="compositionally biased region" description="Low complexity" evidence="9">
    <location>
        <begin position="699"/>
        <end position="713"/>
    </location>
</feature>
<feature type="region of interest" description="Disordered" evidence="9">
    <location>
        <begin position="506"/>
        <end position="558"/>
    </location>
</feature>
<dbReference type="GO" id="GO:0035973">
    <property type="term" value="P:aggrephagy"/>
    <property type="evidence" value="ECO:0007669"/>
    <property type="project" value="TreeGrafter"/>
</dbReference>
<evidence type="ECO:0000256" key="6">
    <source>
        <dbReference type="ARBA" id="ARBA00022989"/>
    </source>
</evidence>
<dbReference type="STRING" id="1314776.A0A166CR28"/>
<keyword evidence="13" id="KW-1185">Reference proteome</keyword>
<feature type="domain" description="PB1" evidence="11">
    <location>
        <begin position="150"/>
        <end position="226"/>
    </location>
</feature>
<comment type="subcellular location">
    <subcellularLocation>
        <location evidence="1">Membrane</location>
        <topology evidence="1">Multi-pass membrane protein</topology>
    </subcellularLocation>
</comment>
<feature type="region of interest" description="Disordered" evidence="9">
    <location>
        <begin position="277"/>
        <end position="386"/>
    </location>
</feature>
<dbReference type="Pfam" id="PF00564">
    <property type="entry name" value="PB1"/>
    <property type="match status" value="1"/>
</dbReference>
<dbReference type="Proteomes" id="UP000076798">
    <property type="component" value="Unassembled WGS sequence"/>
</dbReference>
<feature type="domain" description="ZZ-type" evidence="10">
    <location>
        <begin position="825"/>
        <end position="886"/>
    </location>
</feature>
<feature type="compositionally biased region" description="Polar residues" evidence="9">
    <location>
        <begin position="520"/>
        <end position="535"/>
    </location>
</feature>
<keyword evidence="3" id="KW-0479">Metal-binding</keyword>
<feature type="compositionally biased region" description="Low complexity" evidence="9">
    <location>
        <begin position="536"/>
        <end position="548"/>
    </location>
</feature>
<feature type="compositionally biased region" description="Polar residues" evidence="9">
    <location>
        <begin position="287"/>
        <end position="296"/>
    </location>
</feature>
<dbReference type="GO" id="GO:0000423">
    <property type="term" value="P:mitophagy"/>
    <property type="evidence" value="ECO:0007669"/>
    <property type="project" value="TreeGrafter"/>
</dbReference>
<sequence length="1119" mass="122976">MEGGASDIGLWWTESTGRSSGVEYSTRRRRGGGIADAFEVKRGKEKDRFTDEKSIDLGVSMGDGLDECAGADEDIVHVLVYKSERGRGGEQKAVTKYESDRTSDVSARVSGCFGDCRWRLSVRSASARVGTNVSLAMEYASISSVRPDRPLIVKCTFDRSQKKVQFASARNCTLPLLRTKIEQCFSLAAIAFSLSYKDDDGEVMEITSDGDLTEAIHYFQGGVDDVPISSAASILSGRSFGSRKISLRLLVQVEYDGPSLSDTSSLVSIEEYRNRNHSDEGLDFDDNSVNSFQSSEPPEDDAVTVSSKDFGGHPVVPTSGYNQPSTSFAKPSTSKTVLGRRVQITESSRHRPDPPHSISLSESEPDIQLGNGHDSPASSSVYSAEARYPEDPSAVFERLRYLEQQGKPTSPFHMDVSLGQTERGWEWIRRQDVETHPTSLDYHDDSSIEDAVPANLDDAASIRGALALEQNSSGRYYYSYTASSSGAPINSVHDERSEDLSLLESDHGSYHAPHDHRPNEPSTSRPFQRAQSDPVPSSSRSIPNSYNSDPLTHLHGIHPDIPPEVLRFVNLSDSSAPPHEVLTHCSSCNNSLDFLRYVCSTCGETKPHTHMNGNGKLKAPATDVHAYPPTTQHHSAMSSQAGDSLWAPPHNKPLPRIPGTPAPTTTSLQSPIECGYELCPDCIQTVGVVHAVEATSASSFSSTASVDSGSSQSWRRTAPRKKGAMRHAYREQHWTGAGWEDVEQDDATQCSTCSSALVSIRYRCASCDKITLCRSCYAQVHEIHPSHAFLEIADKTPRETPTRRSQSVPEVHTFHEDSDEPSMLHPGVKCAHCMLDIIGARFHCAICDSVDICANCESAGLPGNLTSPDGGHDSSHIMIKIPIPLESTEVKTASREAKYLWKDRDEPSVQSNNRSSGPRSDSGSSLYARTVVGNRRNADATDALNHNIPCDSCRRNIVGVRYQCATCPSLDKSYNLCSTCEPRSYLIHNPMHSFFKVVRPVDKQIESPLGFLPSVYYVPAGTKEDGTQNADNPTEYLQELYHPNALCDRCMDPIRGLWHRCVYCAKDLCEDCEALDTHNATHFSIVFKSLVDMAQYRNFTDLEDSANSPPLVPYPVYND</sequence>
<name>A0A166CR28_9AGAM</name>
<dbReference type="InterPro" id="IPR017974">
    <property type="entry name" value="Claudin_CS"/>
</dbReference>
<dbReference type="PANTHER" id="PTHR15090">
    <property type="entry name" value="SEQUESTOSOME 1-RELATED"/>
    <property type="match status" value="1"/>
</dbReference>
<dbReference type="GO" id="GO:0008270">
    <property type="term" value="F:zinc ion binding"/>
    <property type="evidence" value="ECO:0007669"/>
    <property type="project" value="UniProtKB-KW"/>
</dbReference>
<dbReference type="Gene3D" id="3.30.60.90">
    <property type="match status" value="4"/>
</dbReference>
<evidence type="ECO:0000256" key="7">
    <source>
        <dbReference type="ARBA" id="ARBA00023136"/>
    </source>
</evidence>